<gene>
    <name evidence="1" type="ORF">EU555_05980</name>
</gene>
<keyword evidence="2" id="KW-1185">Reference proteome</keyword>
<dbReference type="PIRSF" id="PIRSF028291">
    <property type="entry name" value="UCP028291"/>
    <property type="match status" value="1"/>
</dbReference>
<dbReference type="RefSeq" id="WP_135413755.1">
    <property type="nucleotide sequence ID" value="NZ_SRLB01000004.1"/>
</dbReference>
<name>A0A4Z0NV06_9HYPH</name>
<sequence>MIQSRAVVGTAHASRYLQQLAKHWSHKFETEFDAASARIALPLGEARLAADPAALTIDLSVDDPATLPDFHAVIVRHIERFAFRETLRFDWT</sequence>
<dbReference type="AlphaFoldDB" id="A0A4Z0NV06"/>
<organism evidence="1 2">
    <name type="scientific">Methylobacterium nonmethylotrophicum</name>
    <dbReference type="NCBI Taxonomy" id="1141884"/>
    <lineage>
        <taxon>Bacteria</taxon>
        <taxon>Pseudomonadati</taxon>
        <taxon>Pseudomonadota</taxon>
        <taxon>Alphaproteobacteria</taxon>
        <taxon>Hyphomicrobiales</taxon>
        <taxon>Methylobacteriaceae</taxon>
        <taxon>Methylobacterium</taxon>
    </lineage>
</organism>
<dbReference type="Pfam" id="PF09981">
    <property type="entry name" value="DUF2218"/>
    <property type="match status" value="1"/>
</dbReference>
<dbReference type="EMBL" id="SRLB01000004">
    <property type="protein sequence ID" value="TGE01151.1"/>
    <property type="molecule type" value="Genomic_DNA"/>
</dbReference>
<comment type="caution">
    <text evidence="1">The sequence shown here is derived from an EMBL/GenBank/DDBJ whole genome shotgun (WGS) entry which is preliminary data.</text>
</comment>
<dbReference type="Gene3D" id="3.30.310.50">
    <property type="entry name" value="Alpha-D-phosphohexomutase, C-terminal domain"/>
    <property type="match status" value="1"/>
</dbReference>
<evidence type="ECO:0000313" key="2">
    <source>
        <dbReference type="Proteomes" id="UP000297535"/>
    </source>
</evidence>
<proteinExistence type="predicted"/>
<evidence type="ECO:0000313" key="1">
    <source>
        <dbReference type="EMBL" id="TGE01151.1"/>
    </source>
</evidence>
<reference evidence="1 2" key="1">
    <citation type="submission" date="2019-04" db="EMBL/GenBank/DDBJ databases">
        <authorList>
            <person name="Feng G."/>
            <person name="Zhu H."/>
        </authorList>
    </citation>
    <scope>NUCLEOTIDE SEQUENCE [LARGE SCALE GENOMIC DNA]</scope>
    <source>
        <strain evidence="1 2">6HR-1</strain>
    </source>
</reference>
<protein>
    <submittedName>
        <fullName evidence="1">DUF2218 domain-containing protein</fullName>
    </submittedName>
</protein>
<accession>A0A4Z0NV06</accession>
<dbReference type="Proteomes" id="UP000297535">
    <property type="component" value="Unassembled WGS sequence"/>
</dbReference>
<dbReference type="InterPro" id="IPR014543">
    <property type="entry name" value="UCP028291"/>
</dbReference>
<dbReference type="OrthoDB" id="9806511at2"/>